<dbReference type="Gene3D" id="3.30.70.2390">
    <property type="match status" value="1"/>
</dbReference>
<reference evidence="2" key="1">
    <citation type="submission" date="2016-10" db="EMBL/GenBank/DDBJ databases">
        <title>Sequence of Gallionella enrichment culture.</title>
        <authorList>
            <person name="Poehlein A."/>
            <person name="Muehling M."/>
            <person name="Daniel R."/>
        </authorList>
    </citation>
    <scope>NUCLEOTIDE SEQUENCE</scope>
</reference>
<proteinExistence type="predicted"/>
<dbReference type="Pfam" id="PF13399">
    <property type="entry name" value="LytR_C"/>
    <property type="match status" value="1"/>
</dbReference>
<dbReference type="EMBL" id="MLJW01000226">
    <property type="protein sequence ID" value="OIQ92641.1"/>
    <property type="molecule type" value="Genomic_DNA"/>
</dbReference>
<dbReference type="InterPro" id="IPR027381">
    <property type="entry name" value="LytR/CpsA/Psr_C"/>
</dbReference>
<gene>
    <name evidence="2" type="ORF">GALL_253790</name>
</gene>
<sequence length="101" mass="10889">MPGIEVSNGNGETGMAAHVAAELAGAGLPVRRLTNRKPYTHRVSRIVYRAGWRAAALRLRAALPGDVLVEPAHAPLRRDIDLRLLLGRDMLPAPEVSRPPA</sequence>
<dbReference type="AlphaFoldDB" id="A0A1J5RA11"/>
<name>A0A1J5RA11_9ZZZZ</name>
<protein>
    <recommendedName>
        <fullName evidence="1">LytR/CpsA/Psr regulator C-terminal domain-containing protein</fullName>
    </recommendedName>
</protein>
<evidence type="ECO:0000313" key="2">
    <source>
        <dbReference type="EMBL" id="OIQ92641.1"/>
    </source>
</evidence>
<feature type="domain" description="LytR/CpsA/Psr regulator C-terminal" evidence="1">
    <location>
        <begin position="4"/>
        <end position="89"/>
    </location>
</feature>
<comment type="caution">
    <text evidence="2">The sequence shown here is derived from an EMBL/GenBank/DDBJ whole genome shotgun (WGS) entry which is preliminary data.</text>
</comment>
<evidence type="ECO:0000259" key="1">
    <source>
        <dbReference type="Pfam" id="PF13399"/>
    </source>
</evidence>
<organism evidence="2">
    <name type="scientific">mine drainage metagenome</name>
    <dbReference type="NCBI Taxonomy" id="410659"/>
    <lineage>
        <taxon>unclassified sequences</taxon>
        <taxon>metagenomes</taxon>
        <taxon>ecological metagenomes</taxon>
    </lineage>
</organism>
<accession>A0A1J5RA11</accession>